<gene>
    <name evidence="1" type="ORF">Klosneuvirus_3_293</name>
</gene>
<dbReference type="EMBL" id="KY684110">
    <property type="protein sequence ID" value="ARF12158.1"/>
    <property type="molecule type" value="Genomic_DNA"/>
</dbReference>
<proteinExistence type="predicted"/>
<evidence type="ECO:0000313" key="1">
    <source>
        <dbReference type="EMBL" id="ARF12158.1"/>
    </source>
</evidence>
<name>A0A1V0SKL2_9VIRU</name>
<reference evidence="1" key="1">
    <citation type="journal article" date="2017" name="Science">
        <title>Giant viruses with an expanded complement of translation system components.</title>
        <authorList>
            <person name="Schulz F."/>
            <person name="Yutin N."/>
            <person name="Ivanova N.N."/>
            <person name="Ortega D.R."/>
            <person name="Lee T.K."/>
            <person name="Vierheilig J."/>
            <person name="Daims H."/>
            <person name="Horn M."/>
            <person name="Wagner M."/>
            <person name="Jensen G.J."/>
            <person name="Kyrpides N.C."/>
            <person name="Koonin E.V."/>
            <person name="Woyke T."/>
        </authorList>
    </citation>
    <scope>NUCLEOTIDE SEQUENCE</scope>
    <source>
        <strain evidence="1">KNV1</strain>
    </source>
</reference>
<sequence>MALQILNRLGPLYNGYSGIYPDLNGECEAIYDLDSEELIKDAFDNNHKVVREDDDTPLNNFQEYLDDEECEYAKILYDYKKLKKDLEENVNQKKVIVKFTDGNWYDYPEKWYNLINPKTRNRTDRKYRLPRLWTRKYITVDNPFWEIRIDANIKGSPITIDDVLFATRALMADHTRTINGGYKVVQETNDILILEPDIDNFSS</sequence>
<organism evidence="1">
    <name type="scientific">Klosneuvirus KNV1</name>
    <dbReference type="NCBI Taxonomy" id="1977640"/>
    <lineage>
        <taxon>Viruses</taxon>
        <taxon>Varidnaviria</taxon>
        <taxon>Bamfordvirae</taxon>
        <taxon>Nucleocytoviricota</taxon>
        <taxon>Megaviricetes</taxon>
        <taxon>Imitervirales</taxon>
        <taxon>Mimiviridae</taxon>
        <taxon>Klosneuvirinae</taxon>
        <taxon>Klosneuvirus</taxon>
    </lineage>
</organism>
<protein>
    <submittedName>
        <fullName evidence="1">Uncharacterized protein</fullName>
    </submittedName>
</protein>
<accession>A0A1V0SKL2</accession>